<protein>
    <submittedName>
        <fullName evidence="1">Uncharacterized protein</fullName>
    </submittedName>
</protein>
<name>A0A099GM78_9RHOB</name>
<evidence type="ECO:0000313" key="2">
    <source>
        <dbReference type="Proteomes" id="UP000029858"/>
    </source>
</evidence>
<reference evidence="1 2" key="1">
    <citation type="submission" date="2014-09" db="EMBL/GenBank/DDBJ databases">
        <authorList>
            <person name="McGinnis J.M."/>
            <person name="Wolfgang W.J."/>
        </authorList>
    </citation>
    <scope>NUCLEOTIDE SEQUENCE [LARGE SCALE GENOMIC DNA]</scope>
    <source>
        <strain evidence="1 2">5503</strain>
    </source>
</reference>
<proteinExistence type="predicted"/>
<organism evidence="1 2">
    <name type="scientific">Paracoccus sanguinis</name>
    <dbReference type="NCBI Taxonomy" id="1545044"/>
    <lineage>
        <taxon>Bacteria</taxon>
        <taxon>Pseudomonadati</taxon>
        <taxon>Pseudomonadota</taxon>
        <taxon>Alphaproteobacteria</taxon>
        <taxon>Rhodobacterales</taxon>
        <taxon>Paracoccaceae</taxon>
        <taxon>Paracoccus</taxon>
    </lineage>
</organism>
<reference evidence="1 2" key="2">
    <citation type="submission" date="2014-10" db="EMBL/GenBank/DDBJ databases">
        <title>Paracoccus sanguinis sp. nov., isolated from clinical specimens of New York State patients.</title>
        <authorList>
            <person name="Mingle L.A."/>
            <person name="Cole J.A."/>
            <person name="Lapierre P."/>
            <person name="Musser K.A."/>
        </authorList>
    </citation>
    <scope>NUCLEOTIDE SEQUENCE [LARGE SCALE GENOMIC DNA]</scope>
    <source>
        <strain evidence="1 2">5503</strain>
    </source>
</reference>
<dbReference type="Proteomes" id="UP000029858">
    <property type="component" value="Unassembled WGS sequence"/>
</dbReference>
<comment type="caution">
    <text evidence="1">The sequence shown here is derived from an EMBL/GenBank/DDBJ whole genome shotgun (WGS) entry which is preliminary data.</text>
</comment>
<gene>
    <name evidence="1" type="ORF">IX56_03440</name>
</gene>
<evidence type="ECO:0000313" key="1">
    <source>
        <dbReference type="EMBL" id="KGJ23218.1"/>
    </source>
</evidence>
<sequence>MDWFERLTGFREGEYAATRARLSVEDRHLRSLENGRRWAIGTLELISLAELRARARDVAVPGRLTLGIVEGDVRQMHSYPSNAGALFQVASQFNLLEMAGPGISPEDGVTRYEDDPTQGPAFALAAGAGTIWRNYFVPVAGGVGQTRDRQLDGLADLGRALSAALGVPEASIWRMQNGYALPSAESLARIGRHLHAQTEHERDRLRGLVRVGLHLDVEVTDRNRPGQIVSQVYCSALPVAYGVGPASLWAELAVLVLEAAYEATLLAGLLNAARGASNRVLLTRLGGGAFGNLDDWIDAGMLRTLWLVRNHALAVEIVSYRTPSRNLRRLMAGFAEQARPEA</sequence>
<dbReference type="AlphaFoldDB" id="A0A099GM78"/>
<dbReference type="EMBL" id="JRKQ01000009">
    <property type="protein sequence ID" value="KGJ23218.1"/>
    <property type="molecule type" value="Genomic_DNA"/>
</dbReference>
<accession>A0A099GM78</accession>
<dbReference type="PANTHER" id="PTHR35609">
    <property type="entry name" value="MACRO DOMAIN-CONTAINING PROTEIN"/>
    <property type="match status" value="1"/>
</dbReference>
<dbReference type="PANTHER" id="PTHR35609:SF1">
    <property type="entry name" value="MACRO DOMAIN-CONTAINING PROTEIN"/>
    <property type="match status" value="1"/>
</dbReference>
<dbReference type="RefSeq" id="WP_036707457.1">
    <property type="nucleotide sequence ID" value="NZ_JRKQ01000009.1"/>
</dbReference>